<evidence type="ECO:0000256" key="2">
    <source>
        <dbReference type="ARBA" id="ARBA00022475"/>
    </source>
</evidence>
<name>A0A938XZ19_9BACL</name>
<dbReference type="Proteomes" id="UP000717624">
    <property type="component" value="Unassembled WGS sequence"/>
</dbReference>
<dbReference type="EMBL" id="JAFBEB010000001">
    <property type="protein sequence ID" value="MBM7589041.1"/>
    <property type="molecule type" value="Genomic_DNA"/>
</dbReference>
<organism evidence="12 13">
    <name type="scientific">Brevibacillus fulvus</name>
    <dbReference type="NCBI Taxonomy" id="1125967"/>
    <lineage>
        <taxon>Bacteria</taxon>
        <taxon>Bacillati</taxon>
        <taxon>Bacillota</taxon>
        <taxon>Bacilli</taxon>
        <taxon>Bacillales</taxon>
        <taxon>Paenibacillaceae</taxon>
        <taxon>Brevibacillus</taxon>
    </lineage>
</organism>
<keyword evidence="4" id="KW-0808">Transferase</keyword>
<feature type="domain" description="Glycosyltransferase 2-like" evidence="11">
    <location>
        <begin position="13"/>
        <end position="149"/>
    </location>
</feature>
<dbReference type="GO" id="GO:0005886">
    <property type="term" value="C:plasma membrane"/>
    <property type="evidence" value="ECO:0007669"/>
    <property type="project" value="UniProtKB-SubCell"/>
</dbReference>
<keyword evidence="2" id="KW-1003">Cell membrane</keyword>
<protein>
    <recommendedName>
        <fullName evidence="10">4,4'-diaponeurosporenoate glycosyltransferase</fullName>
    </recommendedName>
</protein>
<dbReference type="PANTHER" id="PTHR43646">
    <property type="entry name" value="GLYCOSYLTRANSFERASE"/>
    <property type="match status" value="1"/>
</dbReference>
<comment type="pathway">
    <text evidence="8">Carotenoid biosynthesis; staphyloxanthin biosynthesis; staphyloxanthin from farnesyl diphosphate: step 4/5.</text>
</comment>
<evidence type="ECO:0000313" key="13">
    <source>
        <dbReference type="Proteomes" id="UP000717624"/>
    </source>
</evidence>
<dbReference type="InterPro" id="IPR029044">
    <property type="entry name" value="Nucleotide-diphossugar_trans"/>
</dbReference>
<reference evidence="12" key="1">
    <citation type="submission" date="2021-01" db="EMBL/GenBank/DDBJ databases">
        <title>Genomic Encyclopedia of Type Strains, Phase IV (KMG-IV): sequencing the most valuable type-strain genomes for metagenomic binning, comparative biology and taxonomic classification.</title>
        <authorList>
            <person name="Goeker M."/>
        </authorList>
    </citation>
    <scope>NUCLEOTIDE SEQUENCE</scope>
    <source>
        <strain evidence="12">DSM 25523</strain>
    </source>
</reference>
<keyword evidence="13" id="KW-1185">Reference proteome</keyword>
<evidence type="ECO:0000256" key="4">
    <source>
        <dbReference type="ARBA" id="ARBA00022679"/>
    </source>
</evidence>
<keyword evidence="3" id="KW-0328">Glycosyltransferase</keyword>
<evidence type="ECO:0000256" key="1">
    <source>
        <dbReference type="ARBA" id="ARBA00004236"/>
    </source>
</evidence>
<comment type="function">
    <text evidence="7">Catalyzes the glycosylation of 4,4'-diaponeurosporenoate, i.e. the esterification of glucose at the C1'' position with the carboxyl group of 4,4'-diaponeurosporenic acid, to form glycosyl-4,4'-diaponeurosporenoate. This is a step in the biosynthesis of staphyloxanthin, an orange pigment present in most staphylococci strains.</text>
</comment>
<comment type="subcellular location">
    <subcellularLocation>
        <location evidence="1">Cell membrane</location>
    </subcellularLocation>
</comment>
<dbReference type="SUPFAM" id="SSF53448">
    <property type="entry name" value="Nucleotide-diphospho-sugar transferases"/>
    <property type="match status" value="1"/>
</dbReference>
<proteinExistence type="inferred from homology"/>
<accession>A0A938XZ19</accession>
<evidence type="ECO:0000256" key="8">
    <source>
        <dbReference type="ARBA" id="ARBA00037904"/>
    </source>
</evidence>
<evidence type="ECO:0000256" key="9">
    <source>
        <dbReference type="ARBA" id="ARBA00038120"/>
    </source>
</evidence>
<keyword evidence="5" id="KW-0125">Carotenoid biosynthesis</keyword>
<keyword evidence="6" id="KW-0472">Membrane</keyword>
<dbReference type="RefSeq" id="WP_204516737.1">
    <property type="nucleotide sequence ID" value="NZ_BAABIN010000009.1"/>
</dbReference>
<dbReference type="GO" id="GO:0016117">
    <property type="term" value="P:carotenoid biosynthetic process"/>
    <property type="evidence" value="ECO:0007669"/>
    <property type="project" value="UniProtKB-KW"/>
</dbReference>
<dbReference type="InterPro" id="IPR001173">
    <property type="entry name" value="Glyco_trans_2-like"/>
</dbReference>
<evidence type="ECO:0000256" key="5">
    <source>
        <dbReference type="ARBA" id="ARBA00022746"/>
    </source>
</evidence>
<evidence type="ECO:0000256" key="7">
    <source>
        <dbReference type="ARBA" id="ARBA00037281"/>
    </source>
</evidence>
<dbReference type="Gene3D" id="3.90.550.10">
    <property type="entry name" value="Spore Coat Polysaccharide Biosynthesis Protein SpsA, Chain A"/>
    <property type="match status" value="1"/>
</dbReference>
<dbReference type="Pfam" id="PF00535">
    <property type="entry name" value="Glycos_transf_2"/>
    <property type="match status" value="1"/>
</dbReference>
<evidence type="ECO:0000256" key="10">
    <source>
        <dbReference type="ARBA" id="ARBA00040345"/>
    </source>
</evidence>
<comment type="similarity">
    <text evidence="9">Belongs to the glycosyltransferase 2 family. CrtQ subfamily.</text>
</comment>
<evidence type="ECO:0000256" key="3">
    <source>
        <dbReference type="ARBA" id="ARBA00022676"/>
    </source>
</evidence>
<dbReference type="GO" id="GO:0016757">
    <property type="term" value="F:glycosyltransferase activity"/>
    <property type="evidence" value="ECO:0007669"/>
    <property type="project" value="UniProtKB-KW"/>
</dbReference>
<evidence type="ECO:0000256" key="6">
    <source>
        <dbReference type="ARBA" id="ARBA00023136"/>
    </source>
</evidence>
<sequence>MDQNQMSTADLVSVIIPARNEEQTIAKVVEEAKQIAEHIEIVVISNGTKDRTAQLAQQAGARVIQMDASLGHDVGRAVGAYFAKGNILLFIDADFVIPAYILRKYVEDVQQGWDIVLNSYSGNKTKKQIHSTSVAKRLLNKMLGRPDLVGSSLTTVPHALNRKAVEVIGYADLAIPPKAQVKAVLNQLKIKRAHFINTARFNKRRVGRREDVISLVLGDHLEAICYLLDQRGSRAELTDFLRKRELLRLPGENHLRWIYGRE</sequence>
<dbReference type="PANTHER" id="PTHR43646:SF2">
    <property type="entry name" value="GLYCOSYLTRANSFERASE 2-LIKE DOMAIN-CONTAINING PROTEIN"/>
    <property type="match status" value="1"/>
</dbReference>
<comment type="caution">
    <text evidence="12">The sequence shown here is derived from an EMBL/GenBank/DDBJ whole genome shotgun (WGS) entry which is preliminary data.</text>
</comment>
<evidence type="ECO:0000313" key="12">
    <source>
        <dbReference type="EMBL" id="MBM7589041.1"/>
    </source>
</evidence>
<dbReference type="AlphaFoldDB" id="A0A938XZ19"/>
<evidence type="ECO:0000259" key="11">
    <source>
        <dbReference type="Pfam" id="PF00535"/>
    </source>
</evidence>
<gene>
    <name evidence="12" type="ORF">JOD01_000627</name>
</gene>